<gene>
    <name evidence="2" type="ORF">BC936DRAFT_148279</name>
</gene>
<evidence type="ECO:0000256" key="1">
    <source>
        <dbReference type="SAM" id="Phobius"/>
    </source>
</evidence>
<keyword evidence="3" id="KW-1185">Reference proteome</keyword>
<organism evidence="2 3">
    <name type="scientific">Jimgerdemannia flammicorona</name>
    <dbReference type="NCBI Taxonomy" id="994334"/>
    <lineage>
        <taxon>Eukaryota</taxon>
        <taxon>Fungi</taxon>
        <taxon>Fungi incertae sedis</taxon>
        <taxon>Mucoromycota</taxon>
        <taxon>Mucoromycotina</taxon>
        <taxon>Endogonomycetes</taxon>
        <taxon>Endogonales</taxon>
        <taxon>Endogonaceae</taxon>
        <taxon>Jimgerdemannia</taxon>
    </lineage>
</organism>
<proteinExistence type="predicted"/>
<keyword evidence="1" id="KW-0812">Transmembrane</keyword>
<evidence type="ECO:0000313" key="2">
    <source>
        <dbReference type="EMBL" id="RUP45352.1"/>
    </source>
</evidence>
<dbReference type="EMBL" id="RBNI01007420">
    <property type="protein sequence ID" value="RUP45352.1"/>
    <property type="molecule type" value="Genomic_DNA"/>
</dbReference>
<protein>
    <submittedName>
        <fullName evidence="2">Uncharacterized protein</fullName>
    </submittedName>
</protein>
<feature type="transmembrane region" description="Helical" evidence="1">
    <location>
        <begin position="33"/>
        <end position="53"/>
    </location>
</feature>
<dbReference type="AlphaFoldDB" id="A0A433D3D6"/>
<comment type="caution">
    <text evidence="2">The sequence shown here is derived from an EMBL/GenBank/DDBJ whole genome shotgun (WGS) entry which is preliminary data.</text>
</comment>
<dbReference type="Proteomes" id="UP000268093">
    <property type="component" value="Unassembled WGS sequence"/>
</dbReference>
<reference evidence="2 3" key="1">
    <citation type="journal article" date="2018" name="New Phytol.">
        <title>Phylogenomics of Endogonaceae and evolution of mycorrhizas within Mucoromycota.</title>
        <authorList>
            <person name="Chang Y."/>
            <person name="Desiro A."/>
            <person name="Na H."/>
            <person name="Sandor L."/>
            <person name="Lipzen A."/>
            <person name="Clum A."/>
            <person name="Barry K."/>
            <person name="Grigoriev I.V."/>
            <person name="Martin F.M."/>
            <person name="Stajich J.E."/>
            <person name="Smith M.E."/>
            <person name="Bonito G."/>
            <person name="Spatafora J.W."/>
        </authorList>
    </citation>
    <scope>NUCLEOTIDE SEQUENCE [LARGE SCALE GENOMIC DNA]</scope>
    <source>
        <strain evidence="2 3">GMNB39</strain>
    </source>
</reference>
<keyword evidence="1" id="KW-0472">Membrane</keyword>
<accession>A0A433D3D6</accession>
<evidence type="ECO:0000313" key="3">
    <source>
        <dbReference type="Proteomes" id="UP000268093"/>
    </source>
</evidence>
<keyword evidence="1" id="KW-1133">Transmembrane helix</keyword>
<name>A0A433D3D6_9FUNG</name>
<sequence length="74" mass="7716">MDSTPPSPDSSFGLGKGNELVRTLKEKVSNDTLSLLSLGFVCSGVLRLFVCFISSANRRGLGCSSTTTSPQSCG</sequence>